<dbReference type="PANTHER" id="PTHR11903:SF39">
    <property type="entry name" value="PROSTAGLANDIN G_H SYNTHASE 2-LIKE"/>
    <property type="match status" value="1"/>
</dbReference>
<evidence type="ECO:0000256" key="3">
    <source>
        <dbReference type="ARBA" id="ARBA00023002"/>
    </source>
</evidence>
<evidence type="ECO:0000313" key="5">
    <source>
        <dbReference type="EMBL" id="CAA9507521.1"/>
    </source>
</evidence>
<dbReference type="PROSITE" id="PS50292">
    <property type="entry name" value="PEROXIDASE_3"/>
    <property type="match status" value="1"/>
</dbReference>
<gene>
    <name evidence="5" type="ORF">AVDCRST_MAG53-2512</name>
</gene>
<dbReference type="GO" id="GO:0020037">
    <property type="term" value="F:heme binding"/>
    <property type="evidence" value="ECO:0007669"/>
    <property type="project" value="InterPro"/>
</dbReference>
<accession>A0A6J4SWK7</accession>
<dbReference type="InterPro" id="IPR037120">
    <property type="entry name" value="Haem_peroxidase_sf_animal"/>
</dbReference>
<dbReference type="EC" id="1.14.99.1" evidence="5"/>
<keyword evidence="2" id="KW-0223">Dioxygenase</keyword>
<dbReference type="PRINTS" id="PR00457">
    <property type="entry name" value="ANPEROXIDASE"/>
</dbReference>
<dbReference type="Gene3D" id="1.10.640.10">
    <property type="entry name" value="Haem peroxidase domain superfamily, animal type"/>
    <property type="match status" value="1"/>
</dbReference>
<keyword evidence="4" id="KW-0408">Iron</keyword>
<dbReference type="GO" id="GO:0046872">
    <property type="term" value="F:metal ion binding"/>
    <property type="evidence" value="ECO:0007669"/>
    <property type="project" value="UniProtKB-KW"/>
</dbReference>
<dbReference type="Pfam" id="PF03098">
    <property type="entry name" value="An_peroxidase"/>
    <property type="match status" value="1"/>
</dbReference>
<dbReference type="GO" id="GO:0016702">
    <property type="term" value="F:oxidoreductase activity, acting on single donors with incorporation of molecular oxygen, incorporation of two atoms of oxygen"/>
    <property type="evidence" value="ECO:0007669"/>
    <property type="project" value="TreeGrafter"/>
</dbReference>
<dbReference type="SUPFAM" id="SSF48113">
    <property type="entry name" value="Heme-dependent peroxidases"/>
    <property type="match status" value="1"/>
</dbReference>
<keyword evidence="5" id="KW-0575">Peroxidase</keyword>
<reference evidence="5" key="1">
    <citation type="submission" date="2020-02" db="EMBL/GenBank/DDBJ databases">
        <authorList>
            <person name="Meier V. D."/>
        </authorList>
    </citation>
    <scope>NUCLEOTIDE SEQUENCE</scope>
    <source>
        <strain evidence="5">AVDCRST_MAG53</strain>
    </source>
</reference>
<dbReference type="GO" id="GO:0006979">
    <property type="term" value="P:response to oxidative stress"/>
    <property type="evidence" value="ECO:0007669"/>
    <property type="project" value="InterPro"/>
</dbReference>
<dbReference type="GO" id="GO:0006631">
    <property type="term" value="P:fatty acid metabolic process"/>
    <property type="evidence" value="ECO:0007669"/>
    <property type="project" value="UniProtKB-ARBA"/>
</dbReference>
<proteinExistence type="predicted"/>
<evidence type="ECO:0000256" key="1">
    <source>
        <dbReference type="ARBA" id="ARBA00022723"/>
    </source>
</evidence>
<organism evidence="5">
    <name type="scientific">uncultured Solirubrobacteraceae bacterium</name>
    <dbReference type="NCBI Taxonomy" id="1162706"/>
    <lineage>
        <taxon>Bacteria</taxon>
        <taxon>Bacillati</taxon>
        <taxon>Actinomycetota</taxon>
        <taxon>Thermoleophilia</taxon>
        <taxon>Solirubrobacterales</taxon>
        <taxon>Solirubrobacteraceae</taxon>
        <taxon>environmental samples</taxon>
    </lineage>
</organism>
<dbReference type="InterPro" id="IPR050783">
    <property type="entry name" value="Oxylipin_biosynth_metab"/>
</dbReference>
<dbReference type="AlphaFoldDB" id="A0A6J4SWK7"/>
<dbReference type="GO" id="GO:0004666">
    <property type="term" value="F:prostaglandin-endoperoxide synthase activity"/>
    <property type="evidence" value="ECO:0007669"/>
    <property type="project" value="UniProtKB-EC"/>
</dbReference>
<dbReference type="GO" id="GO:0005737">
    <property type="term" value="C:cytoplasm"/>
    <property type="evidence" value="ECO:0007669"/>
    <property type="project" value="TreeGrafter"/>
</dbReference>
<dbReference type="GO" id="GO:0004601">
    <property type="term" value="F:peroxidase activity"/>
    <property type="evidence" value="ECO:0007669"/>
    <property type="project" value="UniProtKB-KW"/>
</dbReference>
<dbReference type="InterPro" id="IPR010255">
    <property type="entry name" value="Haem_peroxidase_sf"/>
</dbReference>
<dbReference type="PANTHER" id="PTHR11903">
    <property type="entry name" value="PROSTAGLANDIN G/H SYNTHASE"/>
    <property type="match status" value="1"/>
</dbReference>
<evidence type="ECO:0000256" key="4">
    <source>
        <dbReference type="ARBA" id="ARBA00023004"/>
    </source>
</evidence>
<dbReference type="InterPro" id="IPR019791">
    <property type="entry name" value="Haem_peroxidase_animal"/>
</dbReference>
<sequence>MSRHQRSKKRDGLGNKLEFALLTRGARVWDGVHSVGWLSRLVNRTLISRAAAKMDPRPDPFSTRSDYTSWESLTDRRYDGRHLRPLHREGGLPPVDRLVELFRRPSPARAEEDLCQKSTVLFAYFAQWFTDGFLRSDRPKLPGAPPDPRRNDSTHEIDLCQIYGLTQEATRELRTYEGGLLASEGDGPETFPPRLYAADGTKRFPSITVAREEMFDPRAREQLFAIGTDTGNIQIGHVLMNTLFLREHNRLATRLEAAYGWDDERLFQTARMINIVILLKLVVDEYINHITPYHFRFTLEGAKAFRRAPWMRTNRMASEFNLLYRWHSLIPSELLAGGRMRPLQETALDPGFVPEHGLGPLLEEASSQRAGRVGLFNTAPELLPAERASVEKGRAVRLASYNDYREACRYPRVTGFDQISSDPRIRAGLAECYDGPQAIEFYVGLFAEDPRPNSVLPPLIGRMVGVDAFSQALTNPLLAPRVYDEETLSPLGWQEIHTTSNLSDVVNRNVTRRDRPYAITMTRAGGQAR</sequence>
<protein>
    <submittedName>
        <fullName evidence="5">Animal haem peroxidase</fullName>
        <ecNumber evidence="5">1.14.99.1</ecNumber>
    </submittedName>
</protein>
<keyword evidence="3 5" id="KW-0560">Oxidoreductase</keyword>
<name>A0A6J4SWK7_9ACTN</name>
<keyword evidence="1" id="KW-0479">Metal-binding</keyword>
<dbReference type="EMBL" id="CADCVR010000078">
    <property type="protein sequence ID" value="CAA9507521.1"/>
    <property type="molecule type" value="Genomic_DNA"/>
</dbReference>
<evidence type="ECO:0000256" key="2">
    <source>
        <dbReference type="ARBA" id="ARBA00022964"/>
    </source>
</evidence>